<proteinExistence type="predicted"/>
<keyword evidence="1" id="KW-0472">Membrane</keyword>
<gene>
    <name evidence="2" type="ORF">SAMN05421844_101726</name>
</gene>
<sequence>MRPSRNELLFVALGAALGAVVAYGVKAGFVAPDGALPPFAIVLLGLGFVELLVGYATGRSPGTLVGMPARFLAFVVGVCVVLLGGKFA</sequence>
<organism evidence="2 3">
    <name type="scientific">Bosea robiniae</name>
    <dbReference type="NCBI Taxonomy" id="1036780"/>
    <lineage>
        <taxon>Bacteria</taxon>
        <taxon>Pseudomonadati</taxon>
        <taxon>Pseudomonadota</taxon>
        <taxon>Alphaproteobacteria</taxon>
        <taxon>Hyphomicrobiales</taxon>
        <taxon>Boseaceae</taxon>
        <taxon>Bosea</taxon>
    </lineage>
</organism>
<dbReference type="RefSeq" id="WP_091855827.1">
    <property type="nucleotide sequence ID" value="NZ_FNBZ01000001.1"/>
</dbReference>
<evidence type="ECO:0008006" key="4">
    <source>
        <dbReference type="Google" id="ProtNLM"/>
    </source>
</evidence>
<comment type="caution">
    <text evidence="2">The sequence shown here is derived from an EMBL/GenBank/DDBJ whole genome shotgun (WGS) entry which is preliminary data.</text>
</comment>
<evidence type="ECO:0000313" key="2">
    <source>
        <dbReference type="EMBL" id="SDF48429.1"/>
    </source>
</evidence>
<evidence type="ECO:0000313" key="3">
    <source>
        <dbReference type="Proteomes" id="UP000199468"/>
    </source>
</evidence>
<name>A0ABY0NHF6_9HYPH</name>
<dbReference type="EMBL" id="FNBZ01000001">
    <property type="protein sequence ID" value="SDF48429.1"/>
    <property type="molecule type" value="Genomic_DNA"/>
</dbReference>
<accession>A0ABY0NHF6</accession>
<evidence type="ECO:0000256" key="1">
    <source>
        <dbReference type="SAM" id="Phobius"/>
    </source>
</evidence>
<dbReference type="Proteomes" id="UP000199468">
    <property type="component" value="Unassembled WGS sequence"/>
</dbReference>
<keyword evidence="1" id="KW-1133">Transmembrane helix</keyword>
<feature type="transmembrane region" description="Helical" evidence="1">
    <location>
        <begin position="69"/>
        <end position="87"/>
    </location>
</feature>
<reference evidence="2 3" key="1">
    <citation type="submission" date="2016-10" db="EMBL/GenBank/DDBJ databases">
        <authorList>
            <person name="Varghese N."/>
            <person name="Submissions S."/>
        </authorList>
    </citation>
    <scope>NUCLEOTIDE SEQUENCE [LARGE SCALE GENOMIC DNA]</scope>
    <source>
        <strain evidence="2 3">DSM 26672</strain>
    </source>
</reference>
<keyword evidence="1" id="KW-0812">Transmembrane</keyword>
<protein>
    <recommendedName>
        <fullName evidence="4">XapX domain-containing protein</fullName>
    </recommendedName>
</protein>
<feature type="transmembrane region" description="Helical" evidence="1">
    <location>
        <begin position="38"/>
        <end position="57"/>
    </location>
</feature>
<keyword evidence="3" id="KW-1185">Reference proteome</keyword>